<accession>A0A0M4DXK1</accession>
<sequence>MKDPALELLRTRPDLADLAAFPFDFDIARAYHVEDVRLASGAPLEPVAGDDTGGTYFVCGDGAVLYASSEGEAVLIADSVTEALETIIRLPRWCEGIRPGLDEEQLLAAVREGDEEAREQFAPELDARRAALLSGLGLPDRPLFELAAMAESAARRTEPDHVLLNAHELGAYRLPGDPPRRSLRDVVLAPGREALERMRSGEPGSWEEVGADAVLRAGVIRAAQYDRRADDLPLLCFLLERENTERTDWFHERLSAAVLVGLHGRTEDVQLLREATGGWVTDAEGAVSRARKEDEECHGQDPAAESEFTWIELARRQGRTEHARVALIRMLDDTGPDAERLRELSRALERLGDHAQAARAQSDLLSLQDTGWDRAAEAHVLARLELRKGDLGAARRALERARTAVGLDGAAPDATVSEWHRRGLGRMITQQHLELVITAVEAGEADLARETMRHGKVLLKSIADGFRSSLGDLPARATWAVARLGRGPS</sequence>
<evidence type="ECO:0000313" key="1">
    <source>
        <dbReference type="EMBL" id="ALC24512.1"/>
    </source>
</evidence>
<reference evidence="1 2" key="1">
    <citation type="submission" date="2015-08" db="EMBL/GenBank/DDBJ databases">
        <title>Genome sequence of the pristinamycin over-producing bacterium Streptomyces pristinaespiralis HCCB10218.</title>
        <authorList>
            <person name="Tian J."/>
            <person name="Yang J."/>
            <person name="Li L."/>
            <person name="Ruan L."/>
            <person name="Wei W."/>
            <person name="Zheng G."/>
            <person name="Wei Z."/>
            <person name="Yang S."/>
            <person name="Ge M."/>
            <person name="Jiang W."/>
            <person name="Lu Y."/>
        </authorList>
    </citation>
    <scope>NUCLEOTIDE SEQUENCE [LARGE SCALE GENOMIC DNA]</scope>
    <source>
        <strain evidence="1 2">HCCB 10218</strain>
    </source>
</reference>
<protein>
    <submittedName>
        <fullName evidence="1">Uncharacterized protein</fullName>
    </submittedName>
</protein>
<dbReference type="Gene3D" id="1.25.40.10">
    <property type="entry name" value="Tetratricopeptide repeat domain"/>
    <property type="match status" value="1"/>
</dbReference>
<dbReference type="PATRIC" id="fig|38300.4.peg.6494"/>
<name>A0A0M4DXK1_STRPR</name>
<dbReference type="AlphaFoldDB" id="A0A0M4DXK1"/>
<proteinExistence type="predicted"/>
<gene>
    <name evidence="1" type="ORF">SPRI_6206</name>
</gene>
<dbReference type="InterPro" id="IPR011990">
    <property type="entry name" value="TPR-like_helical_dom_sf"/>
</dbReference>
<dbReference type="KEGG" id="spri:SPRI_6206"/>
<dbReference type="RefSeq" id="WP_037775307.1">
    <property type="nucleotide sequence ID" value="NZ_CP011340.1"/>
</dbReference>
<dbReference type="Proteomes" id="UP000060513">
    <property type="component" value="Chromosome"/>
</dbReference>
<dbReference type="GeneID" id="97232743"/>
<organism evidence="1">
    <name type="scientific">Streptomyces pristinaespiralis</name>
    <dbReference type="NCBI Taxonomy" id="38300"/>
    <lineage>
        <taxon>Bacteria</taxon>
        <taxon>Bacillati</taxon>
        <taxon>Actinomycetota</taxon>
        <taxon>Actinomycetes</taxon>
        <taxon>Kitasatosporales</taxon>
        <taxon>Streptomycetaceae</taxon>
        <taxon>Streptomyces</taxon>
    </lineage>
</organism>
<dbReference type="EMBL" id="CP011340">
    <property type="protein sequence ID" value="ALC24512.1"/>
    <property type="molecule type" value="Genomic_DNA"/>
</dbReference>
<dbReference type="SUPFAM" id="SSF48452">
    <property type="entry name" value="TPR-like"/>
    <property type="match status" value="1"/>
</dbReference>
<evidence type="ECO:0000313" key="2">
    <source>
        <dbReference type="Proteomes" id="UP000060513"/>
    </source>
</evidence>